<dbReference type="Pfam" id="PF07732">
    <property type="entry name" value="Cu-oxidase_3"/>
    <property type="match status" value="1"/>
</dbReference>
<dbReference type="EnsemblPlants" id="QL03p001043:mrna">
    <property type="protein sequence ID" value="QL03p001043:mrna"/>
    <property type="gene ID" value="QL03p001043"/>
</dbReference>
<evidence type="ECO:0000313" key="3">
    <source>
        <dbReference type="EnsemblPlants" id="QL03p001043:mrna"/>
    </source>
</evidence>
<sequence>MGSLGQRGSKGEIELRWYQGSFYWSRYKLILMNVRFESKSVIRQETLPVELMNFTMKDTNYRRLCSTKTVSSVNDNFPGPTIPDHKWDTVFVNIHDRGKYGITIHWHGIRQPRNPWSDGLKNIMKCPIPLNTSFTQEIIFFIEKGTLWWHAHSDWSRATKHGAIIILPTLGTTYLFPKPYAEEAIVPAKCYKGDVMTIIDEALTTGGDPKISDAITINGQPENLYECSNIWYMEDQISNLI</sequence>
<dbReference type="PANTHER" id="PTHR11709:SF410">
    <property type="entry name" value="LACCASE"/>
    <property type="match status" value="1"/>
</dbReference>
<dbReference type="PANTHER" id="PTHR11709">
    <property type="entry name" value="MULTI-COPPER OXIDASE"/>
    <property type="match status" value="1"/>
</dbReference>
<dbReference type="Gene3D" id="2.60.40.420">
    <property type="entry name" value="Cupredoxins - blue copper proteins"/>
    <property type="match status" value="1"/>
</dbReference>
<dbReference type="InterPro" id="IPR045087">
    <property type="entry name" value="Cu-oxidase_fam"/>
</dbReference>
<reference evidence="3 4" key="1">
    <citation type="journal article" date="2016" name="G3 (Bethesda)">
        <title>First Draft Assembly and Annotation of the Genome of a California Endemic Oak Quercus lobata Nee (Fagaceae).</title>
        <authorList>
            <person name="Sork V.L."/>
            <person name="Fitz-Gibbon S.T."/>
            <person name="Puiu D."/>
            <person name="Crepeau M."/>
            <person name="Gugger P.F."/>
            <person name="Sherman R."/>
            <person name="Stevens K."/>
            <person name="Langley C.H."/>
            <person name="Pellegrini M."/>
            <person name="Salzberg S.L."/>
        </authorList>
    </citation>
    <scope>NUCLEOTIDE SEQUENCE [LARGE SCALE GENOMIC DNA]</scope>
    <source>
        <strain evidence="3 4">cv. SW786</strain>
    </source>
</reference>
<dbReference type="InterPro" id="IPR008972">
    <property type="entry name" value="Cupredoxin"/>
</dbReference>
<evidence type="ECO:0000256" key="1">
    <source>
        <dbReference type="ARBA" id="ARBA00010609"/>
    </source>
</evidence>
<dbReference type="GO" id="GO:0005507">
    <property type="term" value="F:copper ion binding"/>
    <property type="evidence" value="ECO:0007669"/>
    <property type="project" value="InterPro"/>
</dbReference>
<dbReference type="InterPro" id="IPR011707">
    <property type="entry name" value="Cu-oxidase-like_N"/>
</dbReference>
<name>A0A7N2L3Z5_QUELO</name>
<accession>A0A7N2L3Z5</accession>
<dbReference type="EMBL" id="LRBV02000003">
    <property type="status" value="NOT_ANNOTATED_CDS"/>
    <property type="molecule type" value="Genomic_DNA"/>
</dbReference>
<dbReference type="Gramene" id="QL03p001043:mrna">
    <property type="protein sequence ID" value="QL03p001043:mrna"/>
    <property type="gene ID" value="QL03p001043"/>
</dbReference>
<organism evidence="3 4">
    <name type="scientific">Quercus lobata</name>
    <name type="common">Valley oak</name>
    <dbReference type="NCBI Taxonomy" id="97700"/>
    <lineage>
        <taxon>Eukaryota</taxon>
        <taxon>Viridiplantae</taxon>
        <taxon>Streptophyta</taxon>
        <taxon>Embryophyta</taxon>
        <taxon>Tracheophyta</taxon>
        <taxon>Spermatophyta</taxon>
        <taxon>Magnoliopsida</taxon>
        <taxon>eudicotyledons</taxon>
        <taxon>Gunneridae</taxon>
        <taxon>Pentapetalae</taxon>
        <taxon>rosids</taxon>
        <taxon>fabids</taxon>
        <taxon>Fagales</taxon>
        <taxon>Fagaceae</taxon>
        <taxon>Quercus</taxon>
    </lineage>
</organism>
<keyword evidence="4" id="KW-1185">Reference proteome</keyword>
<reference evidence="3" key="2">
    <citation type="submission" date="2021-01" db="UniProtKB">
        <authorList>
            <consortium name="EnsemblPlants"/>
        </authorList>
    </citation>
    <scope>IDENTIFICATION</scope>
</reference>
<evidence type="ECO:0000259" key="2">
    <source>
        <dbReference type="Pfam" id="PF07732"/>
    </source>
</evidence>
<evidence type="ECO:0000313" key="4">
    <source>
        <dbReference type="Proteomes" id="UP000594261"/>
    </source>
</evidence>
<dbReference type="InterPro" id="IPR034288">
    <property type="entry name" value="CuRO_1_LCC"/>
</dbReference>
<dbReference type="InParanoid" id="A0A7N2L3Z5"/>
<dbReference type="GO" id="GO:0016491">
    <property type="term" value="F:oxidoreductase activity"/>
    <property type="evidence" value="ECO:0007669"/>
    <property type="project" value="TreeGrafter"/>
</dbReference>
<proteinExistence type="inferred from homology"/>
<dbReference type="AlphaFoldDB" id="A0A7N2L3Z5"/>
<protein>
    <recommendedName>
        <fullName evidence="2">Plastocyanin-like domain-containing protein</fullName>
    </recommendedName>
</protein>
<dbReference type="OMA" id="CKASTRR"/>
<dbReference type="Proteomes" id="UP000594261">
    <property type="component" value="Chromosome 3"/>
</dbReference>
<dbReference type="CDD" id="cd13849">
    <property type="entry name" value="CuRO_1_LCC_plant"/>
    <property type="match status" value="1"/>
</dbReference>
<feature type="domain" description="Plastocyanin-like" evidence="2">
    <location>
        <begin position="56"/>
        <end position="168"/>
    </location>
</feature>
<dbReference type="SUPFAM" id="SSF49503">
    <property type="entry name" value="Cupredoxins"/>
    <property type="match status" value="1"/>
</dbReference>
<comment type="similarity">
    <text evidence="1">Belongs to the multicopper oxidase family.</text>
</comment>